<feature type="transmembrane region" description="Helical" evidence="2">
    <location>
        <begin position="120"/>
        <end position="138"/>
    </location>
</feature>
<sequence length="319" mass="34613">MDTRNGVRQRRQERIRQILEQQQTLTLPKAAAEQDRSYQAPVHGVQPSSIPGHKPAGMPPVSGSMERDPERDWKERANPWENAGWNMTAKLHPAGGKASDRGGGREGRGGKGGSPFIRGIYIQTVISAILFVIVFAMYKLEHPIAKKGQQIVTAALTDTMDFQAAAEWYEATFAGAPSFIPIFGSHAPKQAEVVEGGIELPTMAPLKNGTVVRTFAETLSGVDLAGESNDEVVASETGRVLLVTEDEKTGKTIVIQHANQRETVYGMLGETQVVLSDWVEAGHPIGKLKAASEGETSLLFFAVKEKGRFVNPADVFPLD</sequence>
<dbReference type="PANTHER" id="PTHR21666:SF274">
    <property type="entry name" value="STAGE IV SPORULATION PROTEIN FA"/>
    <property type="match status" value="1"/>
</dbReference>
<feature type="region of interest" description="Disordered" evidence="1">
    <location>
        <begin position="87"/>
        <end position="110"/>
    </location>
</feature>
<keyword evidence="2" id="KW-0812">Transmembrane</keyword>
<dbReference type="InterPro" id="IPR011055">
    <property type="entry name" value="Dup_hybrid_motif"/>
</dbReference>
<evidence type="ECO:0000259" key="3">
    <source>
        <dbReference type="Pfam" id="PF01551"/>
    </source>
</evidence>
<evidence type="ECO:0000256" key="1">
    <source>
        <dbReference type="SAM" id="MobiDB-lite"/>
    </source>
</evidence>
<evidence type="ECO:0000256" key="2">
    <source>
        <dbReference type="SAM" id="Phobius"/>
    </source>
</evidence>
<name>A0ABY5S2L1_9BACL</name>
<dbReference type="Proteomes" id="UP001057877">
    <property type="component" value="Chromosome"/>
</dbReference>
<evidence type="ECO:0000313" key="4">
    <source>
        <dbReference type="EMBL" id="UVI28116.1"/>
    </source>
</evidence>
<protein>
    <submittedName>
        <fullName evidence="4">M23 family metallopeptidase</fullName>
    </submittedName>
</protein>
<keyword evidence="5" id="KW-1185">Reference proteome</keyword>
<dbReference type="Gene3D" id="2.70.70.10">
    <property type="entry name" value="Glucose Permease (Domain IIA)"/>
    <property type="match status" value="1"/>
</dbReference>
<dbReference type="EMBL" id="CP091430">
    <property type="protein sequence ID" value="UVI28116.1"/>
    <property type="molecule type" value="Genomic_DNA"/>
</dbReference>
<dbReference type="InterPro" id="IPR016047">
    <property type="entry name" value="M23ase_b-sheet_dom"/>
</dbReference>
<dbReference type="SUPFAM" id="SSF51261">
    <property type="entry name" value="Duplicated hybrid motif"/>
    <property type="match status" value="1"/>
</dbReference>
<organism evidence="4 5">
    <name type="scientific">Paenibacillus spongiae</name>
    <dbReference type="NCBI Taxonomy" id="2909671"/>
    <lineage>
        <taxon>Bacteria</taxon>
        <taxon>Bacillati</taxon>
        <taxon>Bacillota</taxon>
        <taxon>Bacilli</taxon>
        <taxon>Bacillales</taxon>
        <taxon>Paenibacillaceae</taxon>
        <taxon>Paenibacillus</taxon>
    </lineage>
</organism>
<feature type="compositionally biased region" description="Basic and acidic residues" evidence="1">
    <location>
        <begin position="98"/>
        <end position="109"/>
    </location>
</feature>
<accession>A0ABY5S2L1</accession>
<dbReference type="Pfam" id="PF01551">
    <property type="entry name" value="Peptidase_M23"/>
    <property type="match status" value="1"/>
</dbReference>
<dbReference type="PANTHER" id="PTHR21666">
    <property type="entry name" value="PEPTIDASE-RELATED"/>
    <property type="match status" value="1"/>
</dbReference>
<feature type="domain" description="M23ase beta-sheet core" evidence="3">
    <location>
        <begin position="220"/>
        <end position="312"/>
    </location>
</feature>
<proteinExistence type="predicted"/>
<gene>
    <name evidence="4" type="ORF">L1F29_22000</name>
</gene>
<feature type="compositionally biased region" description="Basic and acidic residues" evidence="1">
    <location>
        <begin position="1"/>
        <end position="17"/>
    </location>
</feature>
<feature type="region of interest" description="Disordered" evidence="1">
    <location>
        <begin position="1"/>
        <end position="72"/>
    </location>
</feature>
<dbReference type="InterPro" id="IPR050570">
    <property type="entry name" value="Cell_wall_metabolism_enzyme"/>
</dbReference>
<keyword evidence="2" id="KW-1133">Transmembrane helix</keyword>
<keyword evidence="2" id="KW-0472">Membrane</keyword>
<evidence type="ECO:0000313" key="5">
    <source>
        <dbReference type="Proteomes" id="UP001057877"/>
    </source>
</evidence>
<dbReference type="CDD" id="cd12797">
    <property type="entry name" value="M23_peptidase"/>
    <property type="match status" value="1"/>
</dbReference>
<dbReference type="RefSeq" id="WP_258384203.1">
    <property type="nucleotide sequence ID" value="NZ_CP091430.1"/>
</dbReference>
<reference evidence="4" key="1">
    <citation type="submission" date="2022-01" db="EMBL/GenBank/DDBJ databases">
        <title>Paenibacillus spongiae sp. nov., isolated from marine sponge.</title>
        <authorList>
            <person name="Li Z."/>
            <person name="Zhang M."/>
        </authorList>
    </citation>
    <scope>NUCLEOTIDE SEQUENCE</scope>
    <source>
        <strain evidence="4">PHS-Z3</strain>
    </source>
</reference>